<organism evidence="1 2">
    <name type="scientific">Pyropia yezoensis</name>
    <name type="common">Susabi-nori</name>
    <name type="synonym">Porphyra yezoensis</name>
    <dbReference type="NCBI Taxonomy" id="2788"/>
    <lineage>
        <taxon>Eukaryota</taxon>
        <taxon>Rhodophyta</taxon>
        <taxon>Bangiophyceae</taxon>
        <taxon>Bangiales</taxon>
        <taxon>Bangiaceae</taxon>
        <taxon>Pyropia</taxon>
    </lineage>
</organism>
<proteinExistence type="predicted"/>
<protein>
    <submittedName>
        <fullName evidence="1">Uncharacterized protein</fullName>
    </submittedName>
</protein>
<comment type="caution">
    <text evidence="1">The sequence shown here is derived from an EMBL/GenBank/DDBJ whole genome shotgun (WGS) entry which is preliminary data.</text>
</comment>
<gene>
    <name evidence="1" type="ORF">I4F81_005671</name>
</gene>
<accession>A0ACC3BZ22</accession>
<evidence type="ECO:0000313" key="1">
    <source>
        <dbReference type="EMBL" id="KAK1863108.1"/>
    </source>
</evidence>
<name>A0ACC3BZ22_PYRYE</name>
<dbReference type="Proteomes" id="UP000798662">
    <property type="component" value="Chromosome 2"/>
</dbReference>
<dbReference type="EMBL" id="CM020619">
    <property type="protein sequence ID" value="KAK1863108.1"/>
    <property type="molecule type" value="Genomic_DNA"/>
</dbReference>
<evidence type="ECO:0000313" key="2">
    <source>
        <dbReference type="Proteomes" id="UP000798662"/>
    </source>
</evidence>
<reference evidence="1" key="1">
    <citation type="submission" date="2019-11" db="EMBL/GenBank/DDBJ databases">
        <title>Nori genome reveals adaptations in red seaweeds to the harsh intertidal environment.</title>
        <authorList>
            <person name="Wang D."/>
            <person name="Mao Y."/>
        </authorList>
    </citation>
    <scope>NUCLEOTIDE SEQUENCE</scope>
    <source>
        <tissue evidence="1">Gametophyte</tissue>
    </source>
</reference>
<sequence>MKNTGHSPQSRSAVPRWYQILALVRDTRSEANSRAASAQAPSSPAERPIIPALVLPTNVVRPSLSASVARFLRVVGNGCCFSKTALGIAFAKEFEALAGEEDTGAMAAHRLFEVEKCGLWWEIEYRDGIVCAEHAAGLDGDDVVAHDHACYL</sequence>
<keyword evidence="2" id="KW-1185">Reference proteome</keyword>